<dbReference type="AlphaFoldDB" id="A0A2U2DU77"/>
<dbReference type="Pfam" id="PF00664">
    <property type="entry name" value="ABC_membrane"/>
    <property type="match status" value="1"/>
</dbReference>
<dbReference type="EMBL" id="QFBC01000002">
    <property type="protein sequence ID" value="PWE56847.1"/>
    <property type="molecule type" value="Genomic_DNA"/>
</dbReference>
<gene>
    <name evidence="12" type="ORF">DEM27_04145</name>
</gene>
<reference evidence="12 13" key="1">
    <citation type="submission" date="2018-05" db="EMBL/GenBank/DDBJ databases">
        <title>The draft genome of strain NS-104.</title>
        <authorList>
            <person name="Hang P."/>
            <person name="Jiang J."/>
        </authorList>
    </citation>
    <scope>NUCLEOTIDE SEQUENCE [LARGE SCALE GENOMIC DNA]</scope>
    <source>
        <strain evidence="12 13">NS-104</strain>
    </source>
</reference>
<evidence type="ECO:0000256" key="4">
    <source>
        <dbReference type="ARBA" id="ARBA00022741"/>
    </source>
</evidence>
<dbReference type="PANTHER" id="PTHR43394:SF1">
    <property type="entry name" value="ATP-BINDING CASSETTE SUB-FAMILY B MEMBER 10, MITOCHONDRIAL"/>
    <property type="match status" value="1"/>
</dbReference>
<dbReference type="PANTHER" id="PTHR43394">
    <property type="entry name" value="ATP-DEPENDENT PERMEASE MDL1, MITOCHONDRIAL"/>
    <property type="match status" value="1"/>
</dbReference>
<comment type="caution">
    <text evidence="12">The sequence shown here is derived from an EMBL/GenBank/DDBJ whole genome shotgun (WGS) entry which is preliminary data.</text>
</comment>
<keyword evidence="3 9" id="KW-0812">Transmembrane</keyword>
<dbReference type="SUPFAM" id="SSF52540">
    <property type="entry name" value="P-loop containing nucleoside triphosphate hydrolases"/>
    <property type="match status" value="1"/>
</dbReference>
<sequence>MFGWFEQRLNPFPPEEPTLPPKGLVAFSWYYTRTAAPWLALLGLCSMLIAFGEVFLYQFLGNIVDWLSSADRATFLESEGHRLLWMAGLLLIGLPLVGTIHTITMHQVLAGNYPMIARWQMHRFLLRHSMNFFANEFAGRVSTKVMQTSLAVREAVLKIIDVFIYAVSFFVSMLVLVIAVDWRLVLPLLAWIVAYVLILRHFIPKLRKLSSEQAGARSMMTGRVVDSYTNIGTVKLFSHAGREEDYAREGMDVFLGSVHKQMRQITLLNILVDVNNALALFIVSAASIGLWLTAEVSIGSVALAIGLAMRINGMSQWIMWEVSALFESIGTIYDGMAMMTKQHDIVDAPDARKLAAPKGAIRYDHVRFHYGKDRGVIEDLTLDIRAGEKVGLVGRSGAGKTTLMNLLLRFYDQESGRITIDGQDVSTVTQDSLRALIGVVTQDTSLLHRSIRDNIAYGRPTATDADIIEAAKRANAWDFIVGLEDMQGRTGLDAHVGERGVKLSGGQRQRIAIARVFLKDAPILVLDEATSALDSEVEAAIQENLFALMEGKTVIAIAHRLSTLTEMDRLVVLDHGTVVETGNHEALVRSGGIYADLWNRQSGGFLADQVHADADEPPKEDETEAAE</sequence>
<evidence type="ECO:0000256" key="9">
    <source>
        <dbReference type="SAM" id="Phobius"/>
    </source>
</evidence>
<organism evidence="12 13">
    <name type="scientific">Metarhizobium album</name>
    <dbReference type="NCBI Taxonomy" id="2182425"/>
    <lineage>
        <taxon>Bacteria</taxon>
        <taxon>Pseudomonadati</taxon>
        <taxon>Pseudomonadota</taxon>
        <taxon>Alphaproteobacteria</taxon>
        <taxon>Hyphomicrobiales</taxon>
        <taxon>Rhizobiaceae</taxon>
        <taxon>Metarhizobium</taxon>
    </lineage>
</organism>
<comment type="subcellular location">
    <subcellularLocation>
        <location evidence="1">Cell membrane</location>
        <topology evidence="1">Multi-pass membrane protein</topology>
    </subcellularLocation>
</comment>
<accession>A0A2U2DU77</accession>
<dbReference type="InterPro" id="IPR017871">
    <property type="entry name" value="ABC_transporter-like_CS"/>
</dbReference>
<dbReference type="FunFam" id="1.20.1560.10:FF:000070">
    <property type="entry name" value="Multidrug ABC transporter ATP-binding protein"/>
    <property type="match status" value="1"/>
</dbReference>
<dbReference type="InterPro" id="IPR011527">
    <property type="entry name" value="ABC1_TM_dom"/>
</dbReference>
<evidence type="ECO:0000259" key="11">
    <source>
        <dbReference type="PROSITE" id="PS50929"/>
    </source>
</evidence>
<keyword evidence="4" id="KW-0547">Nucleotide-binding</keyword>
<evidence type="ECO:0000256" key="6">
    <source>
        <dbReference type="ARBA" id="ARBA00022989"/>
    </source>
</evidence>
<feature type="transmembrane region" description="Helical" evidence="9">
    <location>
        <begin position="184"/>
        <end position="203"/>
    </location>
</feature>
<dbReference type="InterPro" id="IPR003439">
    <property type="entry name" value="ABC_transporter-like_ATP-bd"/>
</dbReference>
<evidence type="ECO:0000256" key="2">
    <source>
        <dbReference type="ARBA" id="ARBA00005417"/>
    </source>
</evidence>
<evidence type="ECO:0000313" key="13">
    <source>
        <dbReference type="Proteomes" id="UP000245252"/>
    </source>
</evidence>
<dbReference type="GO" id="GO:0005886">
    <property type="term" value="C:plasma membrane"/>
    <property type="evidence" value="ECO:0007669"/>
    <property type="project" value="UniProtKB-SubCell"/>
</dbReference>
<feature type="domain" description="ABC transmembrane type-1" evidence="11">
    <location>
        <begin position="40"/>
        <end position="327"/>
    </location>
</feature>
<name>A0A2U2DU77_9HYPH</name>
<dbReference type="PROSITE" id="PS50893">
    <property type="entry name" value="ABC_TRANSPORTER_2"/>
    <property type="match status" value="1"/>
</dbReference>
<evidence type="ECO:0000256" key="3">
    <source>
        <dbReference type="ARBA" id="ARBA00022692"/>
    </source>
</evidence>
<dbReference type="InterPro" id="IPR027417">
    <property type="entry name" value="P-loop_NTPase"/>
</dbReference>
<dbReference type="FunFam" id="3.40.50.300:FF:000218">
    <property type="entry name" value="Multidrug ABC transporter ATP-binding protein"/>
    <property type="match status" value="1"/>
</dbReference>
<dbReference type="InterPro" id="IPR039421">
    <property type="entry name" value="Type_1_exporter"/>
</dbReference>
<keyword evidence="5 12" id="KW-0067">ATP-binding</keyword>
<dbReference type="SMART" id="SM00382">
    <property type="entry name" value="AAA"/>
    <property type="match status" value="1"/>
</dbReference>
<feature type="transmembrane region" description="Helical" evidence="9">
    <location>
        <begin position="38"/>
        <end position="60"/>
    </location>
</feature>
<keyword evidence="7 9" id="KW-0472">Membrane</keyword>
<keyword evidence="6 9" id="KW-1133">Transmembrane helix</keyword>
<dbReference type="GO" id="GO:0016887">
    <property type="term" value="F:ATP hydrolysis activity"/>
    <property type="evidence" value="ECO:0007669"/>
    <property type="project" value="InterPro"/>
</dbReference>
<dbReference type="RefSeq" id="WP_109456952.1">
    <property type="nucleotide sequence ID" value="NZ_QFBC01000002.1"/>
</dbReference>
<dbReference type="OrthoDB" id="9804259at2"/>
<dbReference type="GO" id="GO:0015421">
    <property type="term" value="F:ABC-type oligopeptide transporter activity"/>
    <property type="evidence" value="ECO:0007669"/>
    <property type="project" value="TreeGrafter"/>
</dbReference>
<feature type="transmembrane region" description="Helical" evidence="9">
    <location>
        <begin position="265"/>
        <end position="282"/>
    </location>
</feature>
<evidence type="ECO:0000256" key="8">
    <source>
        <dbReference type="ARBA" id="ARBA00024725"/>
    </source>
</evidence>
<dbReference type="Proteomes" id="UP000245252">
    <property type="component" value="Unassembled WGS sequence"/>
</dbReference>
<dbReference type="GO" id="GO:0005524">
    <property type="term" value="F:ATP binding"/>
    <property type="evidence" value="ECO:0007669"/>
    <property type="project" value="UniProtKB-KW"/>
</dbReference>
<dbReference type="Gene3D" id="3.40.50.300">
    <property type="entry name" value="P-loop containing nucleotide triphosphate hydrolases"/>
    <property type="match status" value="1"/>
</dbReference>
<dbReference type="PROSITE" id="PS00211">
    <property type="entry name" value="ABC_TRANSPORTER_1"/>
    <property type="match status" value="1"/>
</dbReference>
<evidence type="ECO:0000313" key="12">
    <source>
        <dbReference type="EMBL" id="PWE56847.1"/>
    </source>
</evidence>
<feature type="domain" description="ABC transporter" evidence="10">
    <location>
        <begin position="361"/>
        <end position="600"/>
    </location>
</feature>
<feature type="transmembrane region" description="Helical" evidence="9">
    <location>
        <begin position="155"/>
        <end position="178"/>
    </location>
</feature>
<evidence type="ECO:0000256" key="1">
    <source>
        <dbReference type="ARBA" id="ARBA00004651"/>
    </source>
</evidence>
<dbReference type="Pfam" id="PF00005">
    <property type="entry name" value="ABC_tran"/>
    <property type="match status" value="1"/>
</dbReference>
<dbReference type="PROSITE" id="PS50929">
    <property type="entry name" value="ABC_TM1F"/>
    <property type="match status" value="1"/>
</dbReference>
<evidence type="ECO:0000259" key="10">
    <source>
        <dbReference type="PROSITE" id="PS50893"/>
    </source>
</evidence>
<dbReference type="InterPro" id="IPR003593">
    <property type="entry name" value="AAA+_ATPase"/>
</dbReference>
<protein>
    <submittedName>
        <fullName evidence="12">Multidrug ABC transporter ATP-binding protein</fullName>
    </submittedName>
</protein>
<dbReference type="SUPFAM" id="SSF90123">
    <property type="entry name" value="ABC transporter transmembrane region"/>
    <property type="match status" value="1"/>
</dbReference>
<dbReference type="InterPro" id="IPR036640">
    <property type="entry name" value="ABC1_TM_sf"/>
</dbReference>
<keyword evidence="13" id="KW-1185">Reference proteome</keyword>
<evidence type="ECO:0000256" key="5">
    <source>
        <dbReference type="ARBA" id="ARBA00022840"/>
    </source>
</evidence>
<dbReference type="Gene3D" id="1.20.1560.10">
    <property type="entry name" value="ABC transporter type 1, transmembrane domain"/>
    <property type="match status" value="1"/>
</dbReference>
<feature type="transmembrane region" description="Helical" evidence="9">
    <location>
        <begin position="83"/>
        <end position="103"/>
    </location>
</feature>
<proteinExistence type="inferred from homology"/>
<evidence type="ECO:0000256" key="7">
    <source>
        <dbReference type="ARBA" id="ARBA00023136"/>
    </source>
</evidence>
<comment type="function">
    <text evidence="8">Part of an ABC transporter complex. Transmembrane domains (TMD) form a pore in the inner membrane and the ATP-binding domain (NBD) is responsible for energy generation.</text>
</comment>
<comment type="similarity">
    <text evidence="2">Belongs to the ABC transporter superfamily.</text>
</comment>